<dbReference type="InterPro" id="IPR021354">
    <property type="entry name" value="DUF2975"/>
</dbReference>
<accession>L7LN25</accession>
<evidence type="ECO:0008006" key="4">
    <source>
        <dbReference type="Google" id="ProtNLM"/>
    </source>
</evidence>
<name>L7LN25_9ACTN</name>
<keyword evidence="3" id="KW-1185">Reference proteome</keyword>
<keyword evidence="1" id="KW-0812">Transmembrane</keyword>
<organism evidence="2 3">
    <name type="scientific">Gordonia sihwensis NBRC 108236</name>
    <dbReference type="NCBI Taxonomy" id="1223544"/>
    <lineage>
        <taxon>Bacteria</taxon>
        <taxon>Bacillati</taxon>
        <taxon>Actinomycetota</taxon>
        <taxon>Actinomycetes</taxon>
        <taxon>Mycobacteriales</taxon>
        <taxon>Gordoniaceae</taxon>
        <taxon>Gordonia</taxon>
    </lineage>
</organism>
<dbReference type="eggNOG" id="ENOG502ZBZP">
    <property type="taxonomic scope" value="Bacteria"/>
</dbReference>
<sequence length="162" mass="17749">MDGAVTLAYWPLRATLVLLFAGVTVLQTLSFPGQFRYRESIGEMTGGERWSATFLVGYEFLCLQVVLVATWMLLGHVRRDRIFDRSSFRWVDTIICAVAAAGLVPAGLLAALALFGELDDPGLPFLLTVVGLGCLLLVLLMVVMRSLLRQATTLRADMDAVI</sequence>
<dbReference type="RefSeq" id="WP_006897705.1">
    <property type="nucleotide sequence ID" value="NZ_BANU01000032.1"/>
</dbReference>
<dbReference type="AlphaFoldDB" id="L7LN25"/>
<evidence type="ECO:0000313" key="2">
    <source>
        <dbReference type="EMBL" id="GAC62299.1"/>
    </source>
</evidence>
<feature type="transmembrane region" description="Helical" evidence="1">
    <location>
        <begin position="12"/>
        <end position="30"/>
    </location>
</feature>
<proteinExistence type="predicted"/>
<protein>
    <recommendedName>
        <fullName evidence="4">DUF2975 domain-containing protein</fullName>
    </recommendedName>
</protein>
<feature type="transmembrane region" description="Helical" evidence="1">
    <location>
        <begin position="122"/>
        <end position="148"/>
    </location>
</feature>
<evidence type="ECO:0000313" key="3">
    <source>
        <dbReference type="Proteomes" id="UP000035083"/>
    </source>
</evidence>
<dbReference type="EMBL" id="BANU01000032">
    <property type="protein sequence ID" value="GAC62299.1"/>
    <property type="molecule type" value="Genomic_DNA"/>
</dbReference>
<evidence type="ECO:0000256" key="1">
    <source>
        <dbReference type="SAM" id="Phobius"/>
    </source>
</evidence>
<keyword evidence="1" id="KW-0472">Membrane</keyword>
<comment type="caution">
    <text evidence="2">The sequence shown here is derived from an EMBL/GenBank/DDBJ whole genome shotgun (WGS) entry which is preliminary data.</text>
</comment>
<dbReference type="Proteomes" id="UP000035083">
    <property type="component" value="Unassembled WGS sequence"/>
</dbReference>
<feature type="transmembrane region" description="Helical" evidence="1">
    <location>
        <begin position="50"/>
        <end position="74"/>
    </location>
</feature>
<feature type="transmembrane region" description="Helical" evidence="1">
    <location>
        <begin position="94"/>
        <end position="116"/>
    </location>
</feature>
<gene>
    <name evidence="2" type="ORF">GSI01S_32_00310</name>
</gene>
<dbReference type="Pfam" id="PF11188">
    <property type="entry name" value="DUF2975"/>
    <property type="match status" value="1"/>
</dbReference>
<keyword evidence="1" id="KW-1133">Transmembrane helix</keyword>
<reference evidence="2 3" key="1">
    <citation type="submission" date="2012-12" db="EMBL/GenBank/DDBJ databases">
        <title>Whole genome shotgun sequence of Gordonia sihwensis NBRC 108236.</title>
        <authorList>
            <person name="Yoshida I."/>
            <person name="Hosoyama A."/>
            <person name="Tsuchikane K."/>
            <person name="Ando Y."/>
            <person name="Baba S."/>
            <person name="Ohji S."/>
            <person name="Hamada M."/>
            <person name="Tamura T."/>
            <person name="Yamazoe A."/>
            <person name="Yamazaki S."/>
            <person name="Fujita N."/>
        </authorList>
    </citation>
    <scope>NUCLEOTIDE SEQUENCE [LARGE SCALE GENOMIC DNA]</scope>
    <source>
        <strain evidence="2 3">NBRC 108236</strain>
    </source>
</reference>